<feature type="chain" id="PRO_5041720342" evidence="3">
    <location>
        <begin position="19"/>
        <end position="229"/>
    </location>
</feature>
<keyword evidence="1 3" id="KW-0732">Signal</keyword>
<accession>A0AA85IZ95</accession>
<dbReference type="CDD" id="cd23590">
    <property type="entry name" value="TFP_LU_ECD_Bou"/>
    <property type="match status" value="2"/>
</dbReference>
<evidence type="ECO:0000313" key="5">
    <source>
        <dbReference type="WBParaSite" id="TREG1_12200.1"/>
    </source>
</evidence>
<dbReference type="Proteomes" id="UP000050795">
    <property type="component" value="Unassembled WGS sequence"/>
</dbReference>
<dbReference type="InterPro" id="IPR031424">
    <property type="entry name" value="QVR-like"/>
</dbReference>
<organism evidence="4 5">
    <name type="scientific">Trichobilharzia regenti</name>
    <name type="common">Nasal bird schistosome</name>
    <dbReference type="NCBI Taxonomy" id="157069"/>
    <lineage>
        <taxon>Eukaryota</taxon>
        <taxon>Metazoa</taxon>
        <taxon>Spiralia</taxon>
        <taxon>Lophotrochozoa</taxon>
        <taxon>Platyhelminthes</taxon>
        <taxon>Trematoda</taxon>
        <taxon>Digenea</taxon>
        <taxon>Strigeidida</taxon>
        <taxon>Schistosomatoidea</taxon>
        <taxon>Schistosomatidae</taxon>
        <taxon>Trichobilharzia</taxon>
    </lineage>
</organism>
<protein>
    <submittedName>
        <fullName evidence="5">Uncharacterized protein</fullName>
    </submittedName>
</protein>
<dbReference type="GO" id="GO:0032222">
    <property type="term" value="P:regulation of synaptic transmission, cholinergic"/>
    <property type="evidence" value="ECO:0007669"/>
    <property type="project" value="InterPro"/>
</dbReference>
<dbReference type="SUPFAM" id="SSF57302">
    <property type="entry name" value="Snake toxin-like"/>
    <property type="match status" value="1"/>
</dbReference>
<name>A0AA85IZ95_TRIRE</name>
<keyword evidence="2" id="KW-0325">Glycoprotein</keyword>
<feature type="signal peptide" evidence="3">
    <location>
        <begin position="1"/>
        <end position="18"/>
    </location>
</feature>
<dbReference type="AlphaFoldDB" id="A0AA85IZ95"/>
<dbReference type="GO" id="GO:0030431">
    <property type="term" value="P:sleep"/>
    <property type="evidence" value="ECO:0007669"/>
    <property type="project" value="InterPro"/>
</dbReference>
<dbReference type="PANTHER" id="PTHR33562">
    <property type="entry name" value="ATILLA, ISOFORM B-RELATED-RELATED"/>
    <property type="match status" value="1"/>
</dbReference>
<dbReference type="PANTHER" id="PTHR33562:SF18">
    <property type="entry name" value="BOUDIN-RELATED"/>
    <property type="match status" value="1"/>
</dbReference>
<evidence type="ECO:0000256" key="2">
    <source>
        <dbReference type="ARBA" id="ARBA00023180"/>
    </source>
</evidence>
<evidence type="ECO:0000256" key="3">
    <source>
        <dbReference type="SAM" id="SignalP"/>
    </source>
</evidence>
<proteinExistence type="predicted"/>
<dbReference type="InterPro" id="IPR050975">
    <property type="entry name" value="Sleep_regulator"/>
</dbReference>
<sequence length="229" mass="25642">MLIGSILVWVIKINFVSSLSCYQCNSSHHSNCLEHLVELGKHSLQPTPCTTYGARFCIKTTGIYGAVMGITRFCSAWDLGNECQYLDFPDHDRIYRACVSTCSTDAYFVSSLSCYQCNSSHHSNCLEHLVELGKHSLQPTPCTTYGARFCIKTTGIYGAVMGITRFCSAWDLGNECQYLDFPDHDRIYRACVSTCSTDACNSGIQNRTALFSIILSLYIFMCFYSMTNI</sequence>
<reference evidence="5" key="2">
    <citation type="submission" date="2023-11" db="UniProtKB">
        <authorList>
            <consortium name="WormBaseParasite"/>
        </authorList>
    </citation>
    <scope>IDENTIFICATION</scope>
</reference>
<dbReference type="Pfam" id="PF17064">
    <property type="entry name" value="QVR"/>
    <property type="match status" value="2"/>
</dbReference>
<keyword evidence="4" id="KW-1185">Reference proteome</keyword>
<reference evidence="4" key="1">
    <citation type="submission" date="2022-06" db="EMBL/GenBank/DDBJ databases">
        <authorList>
            <person name="Berger JAMES D."/>
            <person name="Berger JAMES D."/>
        </authorList>
    </citation>
    <scope>NUCLEOTIDE SEQUENCE [LARGE SCALE GENOMIC DNA]</scope>
</reference>
<evidence type="ECO:0000256" key="1">
    <source>
        <dbReference type="ARBA" id="ARBA00022729"/>
    </source>
</evidence>
<dbReference type="WBParaSite" id="TREG1_12200.1">
    <property type="protein sequence ID" value="TREG1_12200.1"/>
    <property type="gene ID" value="TREG1_12200"/>
</dbReference>
<dbReference type="InterPro" id="IPR045860">
    <property type="entry name" value="Snake_toxin-like_sf"/>
</dbReference>
<evidence type="ECO:0000313" key="4">
    <source>
        <dbReference type="Proteomes" id="UP000050795"/>
    </source>
</evidence>